<dbReference type="AlphaFoldDB" id="A0A8H9UYU9"/>
<evidence type="ECO:0000259" key="1">
    <source>
        <dbReference type="Pfam" id="PF10668"/>
    </source>
</evidence>
<reference evidence="2" key="2">
    <citation type="submission" date="2020-07" db="EMBL/GenBank/DDBJ databases">
        <authorList>
            <consortium name="NCBI Pathogen Detection Project"/>
        </authorList>
    </citation>
    <scope>NUCLEOTIDE SEQUENCE</scope>
    <source>
        <strain evidence="2">C8</strain>
    </source>
</reference>
<sequence>MELREKALELFIESKGKLSSQKIADELGVSLNKVRNWRKVDKWKDKVNKRGAPIGNRNALGNKGGAGAKKGNVNAYKHGIYFDESKRINKAYLEKILPKALVNIMVNIHDEDPIDKLWKDILILEAKIINMQKINYVKSKTDMTKVLKKETWGDKSSSQEYELQFAWDKENATMSTLSKAMDTLAKMIKQYDEMIHKNWNLVTEEQKLRIEKLKAEISKLNGNDGDSKEDKIDSYFKKLEETIKDVE</sequence>
<evidence type="ECO:0000313" key="2">
    <source>
        <dbReference type="EMBL" id="HAT4309288.1"/>
    </source>
</evidence>
<dbReference type="NCBIfam" id="NF040601">
    <property type="entry name" value="TerS_not_xtmA"/>
    <property type="match status" value="1"/>
</dbReference>
<comment type="caution">
    <text evidence="2">The sequence shown here is derived from an EMBL/GenBank/DDBJ whole genome shotgun (WGS) entry which is preliminary data.</text>
</comment>
<proteinExistence type="predicted"/>
<dbReference type="InterPro" id="IPR018925">
    <property type="entry name" value="XtmA-like_N"/>
</dbReference>
<feature type="domain" description="PBSX phage terminase small subunit-like N-terminal" evidence="1">
    <location>
        <begin position="4"/>
        <end position="47"/>
    </location>
</feature>
<organism evidence="2">
    <name type="scientific">Clostridium perfringens</name>
    <dbReference type="NCBI Taxonomy" id="1502"/>
    <lineage>
        <taxon>Bacteria</taxon>
        <taxon>Bacillati</taxon>
        <taxon>Bacillota</taxon>
        <taxon>Clostridia</taxon>
        <taxon>Eubacteriales</taxon>
        <taxon>Clostridiaceae</taxon>
        <taxon>Clostridium</taxon>
    </lineage>
</organism>
<dbReference type="Pfam" id="PF10668">
    <property type="entry name" value="Phage_terminase"/>
    <property type="match status" value="1"/>
</dbReference>
<dbReference type="EMBL" id="DACTCB010000028">
    <property type="protein sequence ID" value="HAT4309288.1"/>
    <property type="molecule type" value="Genomic_DNA"/>
</dbReference>
<protein>
    <recommendedName>
        <fullName evidence="1">PBSX phage terminase small subunit-like N-terminal domain-containing protein</fullName>
    </recommendedName>
</protein>
<name>A0A8H9UYU9_CLOPF</name>
<gene>
    <name evidence="2" type="ORF">I9080_003138</name>
</gene>
<dbReference type="Proteomes" id="UP000859547">
    <property type="component" value="Unassembled WGS sequence"/>
</dbReference>
<reference evidence="2" key="1">
    <citation type="journal article" date="2018" name="Genome Biol.">
        <title>SKESA: strategic k-mer extension for scrupulous assemblies.</title>
        <authorList>
            <person name="Souvorov A."/>
            <person name="Agarwala R."/>
            <person name="Lipman D.J."/>
        </authorList>
    </citation>
    <scope>NUCLEOTIDE SEQUENCE</scope>
    <source>
        <strain evidence="2">C8</strain>
    </source>
</reference>
<accession>A0A8H9UYU9</accession>